<dbReference type="RefSeq" id="XP_031157866.1">
    <property type="nucleotide sequence ID" value="XM_031302006.2"/>
</dbReference>
<dbReference type="GO" id="GO:0047961">
    <property type="term" value="F:glycine N-acyltransferase activity"/>
    <property type="evidence" value="ECO:0007669"/>
    <property type="project" value="InterPro"/>
</dbReference>
<dbReference type="Pfam" id="PF06021">
    <property type="entry name" value="Gly_acyl_tr_N"/>
    <property type="match status" value="1"/>
</dbReference>
<dbReference type="GO" id="GO:0005739">
    <property type="term" value="C:mitochondrion"/>
    <property type="evidence" value="ECO:0007669"/>
    <property type="project" value="InterPro"/>
</dbReference>
<reference evidence="3" key="1">
    <citation type="submission" date="2025-08" db="UniProtKB">
        <authorList>
            <consortium name="Ensembl"/>
        </authorList>
    </citation>
    <scope>IDENTIFICATION</scope>
</reference>
<dbReference type="InterPro" id="IPR013653">
    <property type="entry name" value="GCN5-like_dom"/>
</dbReference>
<comment type="similarity">
    <text evidence="1">Belongs to the glycine N-acyltransferase family.</text>
</comment>
<dbReference type="InterPro" id="IPR010313">
    <property type="entry name" value="Glycine_N-acyltransferase"/>
</dbReference>
<dbReference type="CDD" id="cd04301">
    <property type="entry name" value="NAT_SF"/>
    <property type="match status" value="1"/>
</dbReference>
<dbReference type="PROSITE" id="PS51186">
    <property type="entry name" value="GNAT"/>
    <property type="match status" value="1"/>
</dbReference>
<evidence type="ECO:0000313" key="4">
    <source>
        <dbReference type="Proteomes" id="UP000694568"/>
    </source>
</evidence>
<dbReference type="Proteomes" id="UP000694568">
    <property type="component" value="Unplaced"/>
</dbReference>
<dbReference type="InterPro" id="IPR015938">
    <property type="entry name" value="Glycine_N-acyltransferase_N"/>
</dbReference>
<keyword evidence="4" id="KW-1185">Reference proteome</keyword>
<dbReference type="GeneID" id="116051515"/>
<feature type="domain" description="N-acetyltransferase" evidence="2">
    <location>
        <begin position="150"/>
        <end position="278"/>
    </location>
</feature>
<dbReference type="EC" id="2.3.1.-" evidence="1"/>
<accession>A0A8C9YNA4</accession>
<evidence type="ECO:0000256" key="1">
    <source>
        <dbReference type="RuleBase" id="RU368002"/>
    </source>
</evidence>
<name>A0A8C9YNA4_SANLU</name>
<dbReference type="AlphaFoldDB" id="A0A8C9YNA4"/>
<dbReference type="PANTHER" id="PTHR15298">
    <property type="entry name" value="L-COA N-ACYLTRANSFERASE-RELATED"/>
    <property type="match status" value="1"/>
</dbReference>
<dbReference type="OrthoDB" id="61870at2759"/>
<dbReference type="Ensembl" id="ENSSLUT00000028892.1">
    <property type="protein sequence ID" value="ENSSLUP00000027990.1"/>
    <property type="gene ID" value="ENSSLUG00000012641.1"/>
</dbReference>
<dbReference type="InterPro" id="IPR000182">
    <property type="entry name" value="GNAT_dom"/>
</dbReference>
<protein>
    <recommendedName>
        <fullName evidence="1">Glycine N-acyltransferase-like protein</fullName>
        <ecNumber evidence="1">2.3.1.-</ecNumber>
    </recommendedName>
</protein>
<dbReference type="InterPro" id="IPR016181">
    <property type="entry name" value="Acyl_CoA_acyltransferase"/>
</dbReference>
<keyword evidence="1" id="KW-0012">Acyltransferase</keyword>
<organism evidence="3 4">
    <name type="scientific">Sander lucioperca</name>
    <name type="common">Pike-perch</name>
    <name type="synonym">Perca lucioperca</name>
    <dbReference type="NCBI Taxonomy" id="283035"/>
    <lineage>
        <taxon>Eukaryota</taxon>
        <taxon>Metazoa</taxon>
        <taxon>Chordata</taxon>
        <taxon>Craniata</taxon>
        <taxon>Vertebrata</taxon>
        <taxon>Euteleostomi</taxon>
        <taxon>Actinopterygii</taxon>
        <taxon>Neopterygii</taxon>
        <taxon>Teleostei</taxon>
        <taxon>Neoteleostei</taxon>
        <taxon>Acanthomorphata</taxon>
        <taxon>Eupercaria</taxon>
        <taxon>Perciformes</taxon>
        <taxon>Percoidei</taxon>
        <taxon>Percidae</taxon>
        <taxon>Luciopercinae</taxon>
        <taxon>Sander</taxon>
    </lineage>
</organism>
<sequence length="278" mass="32001">MKFLNKDELQIAEGVLLKHLPKSSKVYGFLYGINRNKPSTLEVIVDTWPDFKVIICRPDPNNKRALEFMKKVTYYSMDEPSLRKMLTEENAIDWSTYFLIGGFDISHTSMLKEVASGREVNNRCYTVVHLMYLPDSSHLLTPAAGSEFESRISSLNLSHVDLVNKTWKFGGNEQGYRNIQNLISNFPSCCITDGQDQPVSWILVYDYCALGLLYTLPEHRGRGYSKVLVSTMAKRLHAEGYPVYCFIEEENTVSYTLFKKLGFIEDPSYRAAWFEFNF</sequence>
<evidence type="ECO:0000259" key="2">
    <source>
        <dbReference type="PROSITE" id="PS51186"/>
    </source>
</evidence>
<reference evidence="3" key="2">
    <citation type="submission" date="2025-09" db="UniProtKB">
        <authorList>
            <consortium name="Ensembl"/>
        </authorList>
    </citation>
    <scope>IDENTIFICATION</scope>
</reference>
<gene>
    <name evidence="3" type="primary">si:dkey-76k16.5</name>
</gene>
<keyword evidence="1" id="KW-0808">Transferase</keyword>
<dbReference type="SUPFAM" id="SSF55729">
    <property type="entry name" value="Acyl-CoA N-acyltransferases (Nat)"/>
    <property type="match status" value="1"/>
</dbReference>
<proteinExistence type="inferred from homology"/>
<dbReference type="Pfam" id="PF08445">
    <property type="entry name" value="FR47"/>
    <property type="match status" value="1"/>
</dbReference>
<dbReference type="GeneTree" id="ENSGT00950000183133"/>
<dbReference type="Gene3D" id="3.40.630.30">
    <property type="match status" value="1"/>
</dbReference>
<dbReference type="PANTHER" id="PTHR15298:SF17">
    <property type="entry name" value="GLYCINE N-ACYLTRANSFERASE-LIKE PROTEIN"/>
    <property type="match status" value="1"/>
</dbReference>
<evidence type="ECO:0000313" key="3">
    <source>
        <dbReference type="Ensembl" id="ENSSLUP00000027990.1"/>
    </source>
</evidence>